<dbReference type="PIRSF" id="PIRSF016838">
    <property type="entry name" value="PafC"/>
    <property type="match status" value="1"/>
</dbReference>
<dbReference type="Gene3D" id="1.10.10.10">
    <property type="entry name" value="Winged helix-like DNA-binding domain superfamily/Winged helix DNA-binding domain"/>
    <property type="match status" value="1"/>
</dbReference>
<dbReference type="InterPro" id="IPR036390">
    <property type="entry name" value="WH_DNA-bd_sf"/>
</dbReference>
<feature type="domain" description="Helix-turn-helix type 11" evidence="1">
    <location>
        <begin position="14"/>
        <end position="66"/>
    </location>
</feature>
<evidence type="ECO:0000259" key="3">
    <source>
        <dbReference type="Pfam" id="PF25583"/>
    </source>
</evidence>
<dbReference type="RefSeq" id="WP_066784761.1">
    <property type="nucleotide sequence ID" value="NZ_LWQS01000039.1"/>
</dbReference>
<dbReference type="PROSITE" id="PS52050">
    <property type="entry name" value="WYL"/>
    <property type="match status" value="1"/>
</dbReference>
<accession>A0A178MG72</accession>
<organism evidence="4 5">
    <name type="scientific">Chloroflexus islandicus</name>
    <dbReference type="NCBI Taxonomy" id="1707952"/>
    <lineage>
        <taxon>Bacteria</taxon>
        <taxon>Bacillati</taxon>
        <taxon>Chloroflexota</taxon>
        <taxon>Chloroflexia</taxon>
        <taxon>Chloroflexales</taxon>
        <taxon>Chloroflexineae</taxon>
        <taxon>Chloroflexaceae</taxon>
        <taxon>Chloroflexus</taxon>
    </lineage>
</organism>
<dbReference type="PANTHER" id="PTHR34580:SF1">
    <property type="entry name" value="PROTEIN PAFC"/>
    <property type="match status" value="1"/>
</dbReference>
<dbReference type="Pfam" id="PF08279">
    <property type="entry name" value="HTH_11"/>
    <property type="match status" value="1"/>
</dbReference>
<dbReference type="Pfam" id="PF13280">
    <property type="entry name" value="WYL"/>
    <property type="match status" value="1"/>
</dbReference>
<keyword evidence="4" id="KW-0238">DNA-binding</keyword>
<evidence type="ECO:0000259" key="1">
    <source>
        <dbReference type="Pfam" id="PF08279"/>
    </source>
</evidence>
<gene>
    <name evidence="4" type="ORF">A6A03_10710</name>
</gene>
<dbReference type="Pfam" id="PF25583">
    <property type="entry name" value="WCX"/>
    <property type="match status" value="1"/>
</dbReference>
<dbReference type="AlphaFoldDB" id="A0A178MG72"/>
<dbReference type="InterPro" id="IPR026881">
    <property type="entry name" value="WYL_dom"/>
</dbReference>
<reference evidence="4 5" key="1">
    <citation type="submission" date="2016-04" db="EMBL/GenBank/DDBJ databases">
        <title>Chloroflexus islandicus sp. nov., a thermophilic filamentous anoxygenic phototrophic bacterium from geyser Strokkur (Iceland).</title>
        <authorList>
            <person name="Gaisin V.A."/>
            <person name="Kalashnikov A.M."/>
            <person name="Sukhacheva M.V."/>
            <person name="Grouzdev D.S."/>
            <person name="Ivanov T.M."/>
            <person name="Kuznetsov B."/>
            <person name="Gorlenko V.M."/>
        </authorList>
    </citation>
    <scope>NUCLEOTIDE SEQUENCE [LARGE SCALE GENOMIC DNA]</scope>
    <source>
        <strain evidence="5">isl-2</strain>
    </source>
</reference>
<name>A0A178MG72_9CHLR</name>
<dbReference type="GO" id="GO:0003677">
    <property type="term" value="F:DNA binding"/>
    <property type="evidence" value="ECO:0007669"/>
    <property type="project" value="UniProtKB-KW"/>
</dbReference>
<evidence type="ECO:0000259" key="2">
    <source>
        <dbReference type="Pfam" id="PF13280"/>
    </source>
</evidence>
<dbReference type="SUPFAM" id="SSF46785">
    <property type="entry name" value="Winged helix' DNA-binding domain"/>
    <property type="match status" value="1"/>
</dbReference>
<dbReference type="STRING" id="1707952.A6A03_10710"/>
<feature type="domain" description="WYL" evidence="2">
    <location>
        <begin position="145"/>
        <end position="213"/>
    </location>
</feature>
<evidence type="ECO:0000313" key="4">
    <source>
        <dbReference type="EMBL" id="OAN47088.1"/>
    </source>
</evidence>
<dbReference type="InterPro" id="IPR057727">
    <property type="entry name" value="WCX_dom"/>
</dbReference>
<dbReference type="InterPro" id="IPR013196">
    <property type="entry name" value="HTH_11"/>
</dbReference>
<protein>
    <submittedName>
        <fullName evidence="4">DNA-binding protein</fullName>
    </submittedName>
</protein>
<sequence>MTSAENRLRSKAARLRSLEHKLYNAPPNGYSVIELAKLCGVNRRTIYRDLDTLSEAGVPIWEHNGKYGLDRSKYLATIRLNLNEAIALFFAARLLSHHSDEHNPHIVSALAQLAAGLPDQTIASHIARLAEIVRQRPPNPHFVAILELLTRAWADRRMVRIRYRAPNRPLTERDIAPYFLEVVRTTPGVYVIGYDRLRNDLRTFKVERIEHAELLDEQFSIPTDFDPYAHLARSWEVMNEAEVTIHLRFSPQAAPRIRENRWHHSQELIDNADGSCDLYLTVAGIREILGWVLSWGTEVAVIEPAELRAEVMNQARRILEKYK</sequence>
<dbReference type="InterPro" id="IPR028349">
    <property type="entry name" value="PafC-like"/>
</dbReference>
<dbReference type="Proteomes" id="UP000078287">
    <property type="component" value="Unassembled WGS sequence"/>
</dbReference>
<dbReference type="InterPro" id="IPR051534">
    <property type="entry name" value="CBASS_pafABC_assoc_protein"/>
</dbReference>
<dbReference type="OrthoDB" id="9815009at2"/>
<feature type="domain" description="WCX" evidence="3">
    <location>
        <begin position="242"/>
        <end position="319"/>
    </location>
</feature>
<dbReference type="InterPro" id="IPR036388">
    <property type="entry name" value="WH-like_DNA-bd_sf"/>
</dbReference>
<comment type="caution">
    <text evidence="4">The sequence shown here is derived from an EMBL/GenBank/DDBJ whole genome shotgun (WGS) entry which is preliminary data.</text>
</comment>
<proteinExistence type="predicted"/>
<dbReference type="PANTHER" id="PTHR34580">
    <property type="match status" value="1"/>
</dbReference>
<evidence type="ECO:0000313" key="5">
    <source>
        <dbReference type="Proteomes" id="UP000078287"/>
    </source>
</evidence>
<keyword evidence="5" id="KW-1185">Reference proteome</keyword>
<dbReference type="EMBL" id="LWQS01000039">
    <property type="protein sequence ID" value="OAN47088.1"/>
    <property type="molecule type" value="Genomic_DNA"/>
</dbReference>